<dbReference type="PANTHER" id="PTHR24220">
    <property type="entry name" value="IMPORT ATP-BINDING PROTEIN"/>
    <property type="match status" value="1"/>
</dbReference>
<keyword evidence="4 6" id="KW-0067">ATP-binding</keyword>
<dbReference type="PROSITE" id="PS50893">
    <property type="entry name" value="ABC_TRANSPORTER_2"/>
    <property type="match status" value="1"/>
</dbReference>
<dbReference type="Gene3D" id="3.40.50.300">
    <property type="entry name" value="P-loop containing nucleotide triphosphate hydrolases"/>
    <property type="match status" value="1"/>
</dbReference>
<dbReference type="RefSeq" id="WP_346026059.1">
    <property type="nucleotide sequence ID" value="NZ_BAAACO010000001.1"/>
</dbReference>
<keyword evidence="7" id="KW-1185">Reference proteome</keyword>
<dbReference type="CDD" id="cd03255">
    <property type="entry name" value="ABC_MJ0796_LolCDE_FtsE"/>
    <property type="match status" value="1"/>
</dbReference>
<dbReference type="InterPro" id="IPR027417">
    <property type="entry name" value="P-loop_NTPase"/>
</dbReference>
<reference evidence="6 7" key="1">
    <citation type="journal article" date="2019" name="Int. J. Syst. Evol. Microbiol.">
        <title>The Global Catalogue of Microorganisms (GCM) 10K type strain sequencing project: providing services to taxonomists for standard genome sequencing and annotation.</title>
        <authorList>
            <consortium name="The Broad Institute Genomics Platform"/>
            <consortium name="The Broad Institute Genome Sequencing Center for Infectious Disease"/>
            <person name="Wu L."/>
            <person name="Ma J."/>
        </authorList>
    </citation>
    <scope>NUCLEOTIDE SEQUENCE [LARGE SCALE GENOMIC DNA]</scope>
    <source>
        <strain evidence="6 7">JCM 6485</strain>
    </source>
</reference>
<dbReference type="Pfam" id="PF00005">
    <property type="entry name" value="ABC_tran"/>
    <property type="match status" value="1"/>
</dbReference>
<comment type="caution">
    <text evidence="6">The sequence shown here is derived from an EMBL/GenBank/DDBJ whole genome shotgun (WGS) entry which is preliminary data.</text>
</comment>
<dbReference type="InterPro" id="IPR017911">
    <property type="entry name" value="MacB-like_ATP-bd"/>
</dbReference>
<keyword evidence="2" id="KW-0813">Transport</keyword>
<evidence type="ECO:0000256" key="3">
    <source>
        <dbReference type="ARBA" id="ARBA00022741"/>
    </source>
</evidence>
<dbReference type="PROSITE" id="PS00211">
    <property type="entry name" value="ABC_TRANSPORTER_1"/>
    <property type="match status" value="1"/>
</dbReference>
<evidence type="ECO:0000313" key="7">
    <source>
        <dbReference type="Proteomes" id="UP001501764"/>
    </source>
</evidence>
<comment type="similarity">
    <text evidence="1">Belongs to the ABC transporter superfamily.</text>
</comment>
<dbReference type="InterPro" id="IPR003593">
    <property type="entry name" value="AAA+_ATPase"/>
</dbReference>
<dbReference type="InterPro" id="IPR003439">
    <property type="entry name" value="ABC_transporter-like_ATP-bd"/>
</dbReference>
<dbReference type="SMART" id="SM00382">
    <property type="entry name" value="AAA"/>
    <property type="match status" value="1"/>
</dbReference>
<accession>A0ABN1LS25</accession>
<name>A0ABN1LS25_9CLOT</name>
<dbReference type="SUPFAM" id="SSF52540">
    <property type="entry name" value="P-loop containing nucleoside triphosphate hydrolases"/>
    <property type="match status" value="1"/>
</dbReference>
<dbReference type="PANTHER" id="PTHR24220:SF689">
    <property type="entry name" value="LIPOPROTEIN-RELEASING SYSTEM ATP-BINDING PROTEIN LOLD"/>
    <property type="match status" value="1"/>
</dbReference>
<evidence type="ECO:0000256" key="2">
    <source>
        <dbReference type="ARBA" id="ARBA00022448"/>
    </source>
</evidence>
<protein>
    <submittedName>
        <fullName evidence="6">ABC transporter ATP-binding protein</fullName>
    </submittedName>
</protein>
<sequence>MESILELKNVSYWYEKDKTILDNLTVNFEKGKFYTVIGPSGSGKTTFLSLISGLDKKKNGEILYCGKNIDKIGLNNYRNKYVSIIFQGYNLLTYMTALQNVISDISIKGIKVKSQKERALEMLKKVGLTEEQCNQKVLTLSGGQQQRVAIARALVSETDVIIADEPTGNLDEKTSNEIIKIFKDIVEKENKCLIMVTHNIDITKNSDITYKLKNKTLLKEKMVEN</sequence>
<dbReference type="GO" id="GO:0005524">
    <property type="term" value="F:ATP binding"/>
    <property type="evidence" value="ECO:0007669"/>
    <property type="project" value="UniProtKB-KW"/>
</dbReference>
<dbReference type="InterPro" id="IPR017871">
    <property type="entry name" value="ABC_transporter-like_CS"/>
</dbReference>
<dbReference type="InterPro" id="IPR015854">
    <property type="entry name" value="ABC_transpr_LolD-like"/>
</dbReference>
<evidence type="ECO:0000313" key="6">
    <source>
        <dbReference type="EMBL" id="GAA0859329.1"/>
    </source>
</evidence>
<evidence type="ECO:0000256" key="1">
    <source>
        <dbReference type="ARBA" id="ARBA00005417"/>
    </source>
</evidence>
<dbReference type="EMBL" id="BAAACO010000001">
    <property type="protein sequence ID" value="GAA0859329.1"/>
    <property type="molecule type" value="Genomic_DNA"/>
</dbReference>
<proteinExistence type="inferred from homology"/>
<dbReference type="Proteomes" id="UP001501764">
    <property type="component" value="Unassembled WGS sequence"/>
</dbReference>
<evidence type="ECO:0000259" key="5">
    <source>
        <dbReference type="PROSITE" id="PS50893"/>
    </source>
</evidence>
<feature type="domain" description="ABC transporter" evidence="5">
    <location>
        <begin position="5"/>
        <end position="225"/>
    </location>
</feature>
<evidence type="ECO:0000256" key="4">
    <source>
        <dbReference type="ARBA" id="ARBA00022840"/>
    </source>
</evidence>
<gene>
    <name evidence="6" type="ORF">GCM10008916_20830</name>
</gene>
<keyword evidence="3" id="KW-0547">Nucleotide-binding</keyword>
<organism evidence="6 7">
    <name type="scientific">Clostridium nitritogenes</name>
    <dbReference type="NCBI Taxonomy" id="83340"/>
    <lineage>
        <taxon>Bacteria</taxon>
        <taxon>Bacillati</taxon>
        <taxon>Bacillota</taxon>
        <taxon>Clostridia</taxon>
        <taxon>Eubacteriales</taxon>
        <taxon>Clostridiaceae</taxon>
        <taxon>Clostridium</taxon>
    </lineage>
</organism>